<dbReference type="InterPro" id="IPR027370">
    <property type="entry name" value="Znf-RING_euk"/>
</dbReference>
<dbReference type="PROSITE" id="PS50119">
    <property type="entry name" value="ZF_BBOX"/>
    <property type="match status" value="1"/>
</dbReference>
<proteinExistence type="predicted"/>
<keyword evidence="9" id="KW-1185">Reference proteome</keyword>
<dbReference type="Proteomes" id="UP000518266">
    <property type="component" value="Unassembled WGS sequence"/>
</dbReference>
<dbReference type="SMART" id="SM00184">
    <property type="entry name" value="RING"/>
    <property type="match status" value="1"/>
</dbReference>
<dbReference type="SUPFAM" id="SSF57845">
    <property type="entry name" value="B-box zinc-binding domain"/>
    <property type="match status" value="1"/>
</dbReference>
<evidence type="ECO:0000313" key="9">
    <source>
        <dbReference type="Proteomes" id="UP000518266"/>
    </source>
</evidence>
<dbReference type="SUPFAM" id="SSF57850">
    <property type="entry name" value="RING/U-box"/>
    <property type="match status" value="1"/>
</dbReference>
<keyword evidence="2 4" id="KW-0863">Zinc-finger</keyword>
<dbReference type="Gene3D" id="4.10.830.40">
    <property type="match status" value="1"/>
</dbReference>
<dbReference type="Pfam" id="PF13445">
    <property type="entry name" value="zf-RING_UBOX"/>
    <property type="match status" value="1"/>
</dbReference>
<evidence type="ECO:0000256" key="4">
    <source>
        <dbReference type="PROSITE-ProRule" id="PRU00024"/>
    </source>
</evidence>
<dbReference type="CDD" id="cd19802">
    <property type="entry name" value="Bbox1_TRIM8-like"/>
    <property type="match status" value="1"/>
</dbReference>
<dbReference type="PROSITE" id="PS50089">
    <property type="entry name" value="ZF_RING_2"/>
    <property type="match status" value="1"/>
</dbReference>
<feature type="region of interest" description="Disordered" evidence="5">
    <location>
        <begin position="139"/>
        <end position="174"/>
    </location>
</feature>
<evidence type="ECO:0000256" key="1">
    <source>
        <dbReference type="ARBA" id="ARBA00022723"/>
    </source>
</evidence>
<feature type="domain" description="B box-type" evidence="7">
    <location>
        <begin position="513"/>
        <end position="544"/>
    </location>
</feature>
<feature type="compositionally biased region" description="Basic and acidic residues" evidence="5">
    <location>
        <begin position="302"/>
        <end position="319"/>
    </location>
</feature>
<dbReference type="InterPro" id="IPR001841">
    <property type="entry name" value="Znf_RING"/>
</dbReference>
<evidence type="ECO:0000259" key="7">
    <source>
        <dbReference type="PROSITE" id="PS50119"/>
    </source>
</evidence>
<dbReference type="InterPro" id="IPR051051">
    <property type="entry name" value="E3_ubiq-ligase_TRIM/RNF"/>
</dbReference>
<keyword evidence="3" id="KW-0862">Zinc</keyword>
<evidence type="ECO:0000256" key="5">
    <source>
        <dbReference type="SAM" id="MobiDB-lite"/>
    </source>
</evidence>
<sequence length="1253" mass="138237">MSSSVVDLEAQVESVLGALVKAATVELTKLFESRYRASAMDVGRADDNKQNKTQDTLSTWGTTRSIGVQVDEDICPLFELTDPPLLSNGDCLGECSEKEVQGSSSASQTFLFEDNGQVHPERSPLKEQVVAETVDMLAVSDIKEEPPTDGDPHTEFRHGKRNQDESPHSSPEKKMPLIIHPDIISGKKVTFVCPLILKPGCPAPTPDIPQKPIKTEPLQVCVSTANGTANGTAYSPSPSDGAATPAQVGALENIHTPEETTNSLHINLKRSPPDKKLKYGCVVQLVDVLRGPASEAKLQDAVAKRNDDNRKSDYPLPKDLRRHQGLHTGRRLCCFTPCENGIWRLQEVVAHSRDGYPCSNCGKTMEDTEKSKLEEMLMCPVCQDTFKDPRQLSCGHTICMVCLENMMDHSSDGPFRCPDCRESFGPIVEVQKSYALANIVEHFRVIKRRRYQEEQTKNVYCDCCLEEKTLAFKTCLKCEVSLCKEHVKDHLELPVFTGHPLVSPLGDLLERKCPHHEDKVLRYYCNASMRYICNVCTLESKQHNLATEASSVLRRQLTEYMDQRFEMLKAQIAESRDNLQKEILRQKQRVIPAASPLNSVTVVLLFLWFIVLYYAYNYSVENQMLTEALEKQQNQLLVGHPMKRHKPLETGEATGDDLIEHWNGNYSLSQSSLSTAGLLQPVLTHTLPTAATSLDPFTSMSSWKTCSTSVTSSSSALPDVSAEFTCSETTAAWAEVVGVEDTAIVLGTIMGRVSLPCKDEGTILIWSGGGDVAATLTGKPAEEEFPPAAWPVTVEERGPFAGAGAGAARSSRAMSFRFSEATKLALENVEPLPSFSMVMVVALRCRIWSMSSSQKRLPSSFSSMMAAMSKQRTIWEKMSTLWPPALRRGSSLSSSTSLPAERIRACKWKSEAMGSYTCRNSVPKVSEEFSLRGKLSRLQEVKQAEEFLHRVLERSAGQQHLIQHLQAVQQLAVAVLESVSLIDDHAAPGDLPQLRAVGQDHLKRCDEGVKLYISYCWIICRLARLPWYTMAFMSVHVTNSLSQLVMVESGAMIRKGPVTPASYSSDSSAMDWMVFPRPISSARIQFCLRDKTQGNCMLGCPSASSSSSCLSCAADPPLMEATAAAVVVTSTSSCSSSSSVILMSRSSVYFFLFTTRLERLCWPEDKLDTTVTVPPNSGEVCVAGSSSWFRTLGRFFSPRAFARAIASATMRFAFSCLHRISTRRTEVCSPGAFVMRMAWDGVVVVLEGPLPTC</sequence>
<keyword evidence="1" id="KW-0479">Metal-binding</keyword>
<feature type="region of interest" description="Disordered" evidence="5">
    <location>
        <begin position="301"/>
        <end position="321"/>
    </location>
</feature>
<accession>A0A7J5ZBV0</accession>
<protein>
    <submittedName>
        <fullName evidence="8">Uncharacterized protein</fullName>
    </submittedName>
</protein>
<reference evidence="8 9" key="1">
    <citation type="submission" date="2020-03" db="EMBL/GenBank/DDBJ databases">
        <title>Dissostichus mawsoni Genome sequencing and assembly.</title>
        <authorList>
            <person name="Park H."/>
        </authorList>
    </citation>
    <scope>NUCLEOTIDE SEQUENCE [LARGE SCALE GENOMIC DNA]</scope>
    <source>
        <strain evidence="8">DM0001</strain>
        <tissue evidence="8">Muscle</tissue>
    </source>
</reference>
<dbReference type="GO" id="GO:0008270">
    <property type="term" value="F:zinc ion binding"/>
    <property type="evidence" value="ECO:0007669"/>
    <property type="project" value="UniProtKB-KW"/>
</dbReference>
<evidence type="ECO:0000259" key="6">
    <source>
        <dbReference type="PROSITE" id="PS50089"/>
    </source>
</evidence>
<evidence type="ECO:0000313" key="8">
    <source>
        <dbReference type="EMBL" id="KAF3858601.1"/>
    </source>
</evidence>
<dbReference type="OrthoDB" id="6105938at2759"/>
<evidence type="ECO:0000256" key="2">
    <source>
        <dbReference type="ARBA" id="ARBA00022771"/>
    </source>
</evidence>
<name>A0A7J5ZBV0_DISMA</name>
<dbReference type="InterPro" id="IPR000315">
    <property type="entry name" value="Znf_B-box"/>
</dbReference>
<dbReference type="EMBL" id="JAAKFY010000004">
    <property type="protein sequence ID" value="KAF3858601.1"/>
    <property type="molecule type" value="Genomic_DNA"/>
</dbReference>
<dbReference type="Gene3D" id="3.30.160.60">
    <property type="entry name" value="Classic Zinc Finger"/>
    <property type="match status" value="1"/>
</dbReference>
<dbReference type="Gene3D" id="3.30.40.10">
    <property type="entry name" value="Zinc/RING finger domain, C3HC4 (zinc finger)"/>
    <property type="match status" value="1"/>
</dbReference>
<dbReference type="InterPro" id="IPR017907">
    <property type="entry name" value="Znf_RING_CS"/>
</dbReference>
<dbReference type="PANTHER" id="PTHR25465:SF73">
    <property type="entry name" value="E3 UBIQUITIN_ISG15 LIGASE TRIM25 ISOFORM X1"/>
    <property type="match status" value="1"/>
</dbReference>
<organism evidence="8 9">
    <name type="scientific">Dissostichus mawsoni</name>
    <name type="common">Antarctic cod</name>
    <dbReference type="NCBI Taxonomy" id="36200"/>
    <lineage>
        <taxon>Eukaryota</taxon>
        <taxon>Metazoa</taxon>
        <taxon>Chordata</taxon>
        <taxon>Craniata</taxon>
        <taxon>Vertebrata</taxon>
        <taxon>Euteleostomi</taxon>
        <taxon>Actinopterygii</taxon>
        <taxon>Neopterygii</taxon>
        <taxon>Teleostei</taxon>
        <taxon>Neoteleostei</taxon>
        <taxon>Acanthomorphata</taxon>
        <taxon>Eupercaria</taxon>
        <taxon>Perciformes</taxon>
        <taxon>Notothenioidei</taxon>
        <taxon>Nototheniidae</taxon>
        <taxon>Dissostichus</taxon>
    </lineage>
</organism>
<dbReference type="PANTHER" id="PTHR25465">
    <property type="entry name" value="B-BOX DOMAIN CONTAINING"/>
    <property type="match status" value="1"/>
</dbReference>
<dbReference type="InterPro" id="IPR013083">
    <property type="entry name" value="Znf_RING/FYVE/PHD"/>
</dbReference>
<dbReference type="PROSITE" id="PS00518">
    <property type="entry name" value="ZF_RING_1"/>
    <property type="match status" value="1"/>
</dbReference>
<dbReference type="AlphaFoldDB" id="A0A7J5ZBV0"/>
<gene>
    <name evidence="8" type="ORF">F7725_011802</name>
</gene>
<feature type="compositionally biased region" description="Basic and acidic residues" evidence="5">
    <location>
        <begin position="141"/>
        <end position="174"/>
    </location>
</feature>
<evidence type="ECO:0000256" key="3">
    <source>
        <dbReference type="ARBA" id="ARBA00022833"/>
    </source>
</evidence>
<feature type="domain" description="RING-type" evidence="6">
    <location>
        <begin position="379"/>
        <end position="421"/>
    </location>
</feature>
<comment type="caution">
    <text evidence="8">The sequence shown here is derived from an EMBL/GenBank/DDBJ whole genome shotgun (WGS) entry which is preliminary data.</text>
</comment>